<sequence length="127" mass="14128">MDRTADDEEVTETGVTDVPPVISINEDATRVRLLIATGESVHEQRERVPVDANANIGEQEQEMEEHESEKRHEWVREAKSELATDNDENEGVSVSYAPSKDKAVAERSERVISSELNLGSDRLLSPA</sequence>
<dbReference type="Proteomes" id="UP001281761">
    <property type="component" value="Unassembled WGS sequence"/>
</dbReference>
<evidence type="ECO:0000313" key="3">
    <source>
        <dbReference type="Proteomes" id="UP001281761"/>
    </source>
</evidence>
<proteinExistence type="predicted"/>
<protein>
    <submittedName>
        <fullName evidence="2">Uncharacterized protein</fullName>
    </submittedName>
</protein>
<evidence type="ECO:0000313" key="2">
    <source>
        <dbReference type="EMBL" id="KAK2951779.1"/>
    </source>
</evidence>
<comment type="caution">
    <text evidence="2">The sequence shown here is derived from an EMBL/GenBank/DDBJ whole genome shotgun (WGS) entry which is preliminary data.</text>
</comment>
<dbReference type="EMBL" id="JARBJD010000113">
    <property type="protein sequence ID" value="KAK2951779.1"/>
    <property type="molecule type" value="Genomic_DNA"/>
</dbReference>
<gene>
    <name evidence="2" type="ORF">BLNAU_13272</name>
</gene>
<feature type="compositionally biased region" description="Basic and acidic residues" evidence="1">
    <location>
        <begin position="67"/>
        <end position="82"/>
    </location>
</feature>
<feature type="region of interest" description="Disordered" evidence="1">
    <location>
        <begin position="41"/>
        <end position="105"/>
    </location>
</feature>
<feature type="compositionally biased region" description="Acidic residues" evidence="1">
    <location>
        <begin position="1"/>
        <end position="11"/>
    </location>
</feature>
<name>A0ABQ9XJX0_9EUKA</name>
<keyword evidence="3" id="KW-1185">Reference proteome</keyword>
<reference evidence="2 3" key="1">
    <citation type="journal article" date="2022" name="bioRxiv">
        <title>Genomics of Preaxostyla Flagellates Illuminates Evolutionary Transitions and the Path Towards Mitochondrial Loss.</title>
        <authorList>
            <person name="Novak L.V.F."/>
            <person name="Treitli S.C."/>
            <person name="Pyrih J."/>
            <person name="Halakuc P."/>
            <person name="Pipaliya S.V."/>
            <person name="Vacek V."/>
            <person name="Brzon O."/>
            <person name="Soukal P."/>
            <person name="Eme L."/>
            <person name="Dacks J.B."/>
            <person name="Karnkowska A."/>
            <person name="Elias M."/>
            <person name="Hampl V."/>
        </authorList>
    </citation>
    <scope>NUCLEOTIDE SEQUENCE [LARGE SCALE GENOMIC DNA]</scope>
    <source>
        <strain evidence="2">NAU3</strain>
        <tissue evidence="2">Gut</tissue>
    </source>
</reference>
<feature type="region of interest" description="Disordered" evidence="1">
    <location>
        <begin position="1"/>
        <end position="21"/>
    </location>
</feature>
<evidence type="ECO:0000256" key="1">
    <source>
        <dbReference type="SAM" id="MobiDB-lite"/>
    </source>
</evidence>
<organism evidence="2 3">
    <name type="scientific">Blattamonas nauphoetae</name>
    <dbReference type="NCBI Taxonomy" id="2049346"/>
    <lineage>
        <taxon>Eukaryota</taxon>
        <taxon>Metamonada</taxon>
        <taxon>Preaxostyla</taxon>
        <taxon>Oxymonadida</taxon>
        <taxon>Blattamonas</taxon>
    </lineage>
</organism>
<accession>A0ABQ9XJX0</accession>